<evidence type="ECO:0000313" key="9">
    <source>
        <dbReference type="Proteomes" id="UP000320239"/>
    </source>
</evidence>
<evidence type="ECO:0000256" key="3">
    <source>
        <dbReference type="ARBA" id="ARBA00022989"/>
    </source>
</evidence>
<name>A0A561VRK0_ACTTI</name>
<dbReference type="PANTHER" id="PTHR30566">
    <property type="entry name" value="YNAI-RELATED MECHANOSENSITIVE ION CHANNEL"/>
    <property type="match status" value="1"/>
</dbReference>
<feature type="domain" description="Mechanosensitive ion channel MscS" evidence="7">
    <location>
        <begin position="175"/>
        <end position="241"/>
    </location>
</feature>
<dbReference type="InterPro" id="IPR010920">
    <property type="entry name" value="LSM_dom_sf"/>
</dbReference>
<accession>A0A561VRK0</accession>
<dbReference type="GO" id="GO:0016020">
    <property type="term" value="C:membrane"/>
    <property type="evidence" value="ECO:0007669"/>
    <property type="project" value="UniProtKB-SubCell"/>
</dbReference>
<gene>
    <name evidence="8" type="ORF">FHX34_104549</name>
</gene>
<dbReference type="Pfam" id="PF00924">
    <property type="entry name" value="MS_channel_2nd"/>
    <property type="match status" value="1"/>
</dbReference>
<dbReference type="EMBL" id="VIWY01000004">
    <property type="protein sequence ID" value="TWG14249.1"/>
    <property type="molecule type" value="Genomic_DNA"/>
</dbReference>
<organism evidence="8 9">
    <name type="scientific">Actinoplanes teichomyceticus</name>
    <dbReference type="NCBI Taxonomy" id="1867"/>
    <lineage>
        <taxon>Bacteria</taxon>
        <taxon>Bacillati</taxon>
        <taxon>Actinomycetota</taxon>
        <taxon>Actinomycetes</taxon>
        <taxon>Micromonosporales</taxon>
        <taxon>Micromonosporaceae</taxon>
        <taxon>Actinoplanes</taxon>
    </lineage>
</organism>
<keyword evidence="3 6" id="KW-1133">Transmembrane helix</keyword>
<comment type="subcellular location">
    <subcellularLocation>
        <location evidence="1">Membrane</location>
    </subcellularLocation>
</comment>
<proteinExistence type="predicted"/>
<feature type="transmembrane region" description="Helical" evidence="6">
    <location>
        <begin position="126"/>
        <end position="147"/>
    </location>
</feature>
<evidence type="ECO:0000313" key="8">
    <source>
        <dbReference type="EMBL" id="TWG14249.1"/>
    </source>
</evidence>
<evidence type="ECO:0000259" key="7">
    <source>
        <dbReference type="Pfam" id="PF00924"/>
    </source>
</evidence>
<evidence type="ECO:0000256" key="2">
    <source>
        <dbReference type="ARBA" id="ARBA00022692"/>
    </source>
</evidence>
<dbReference type="Gene3D" id="1.10.287.1260">
    <property type="match status" value="1"/>
</dbReference>
<evidence type="ECO:0000256" key="6">
    <source>
        <dbReference type="SAM" id="Phobius"/>
    </source>
</evidence>
<dbReference type="AlphaFoldDB" id="A0A561VRK0"/>
<keyword evidence="2 6" id="KW-0812">Transmembrane</keyword>
<feature type="region of interest" description="Disordered" evidence="5">
    <location>
        <begin position="335"/>
        <end position="392"/>
    </location>
</feature>
<keyword evidence="4 6" id="KW-0472">Membrane</keyword>
<dbReference type="RefSeq" id="WP_187645940.1">
    <property type="nucleotide sequence ID" value="NZ_BOMX01000083.1"/>
</dbReference>
<feature type="transmembrane region" description="Helical" evidence="6">
    <location>
        <begin position="153"/>
        <end position="172"/>
    </location>
</feature>
<feature type="transmembrane region" description="Helical" evidence="6">
    <location>
        <begin position="76"/>
        <end position="99"/>
    </location>
</feature>
<dbReference type="InterPro" id="IPR023408">
    <property type="entry name" value="MscS_beta-dom_sf"/>
</dbReference>
<dbReference type="GO" id="GO:0055085">
    <property type="term" value="P:transmembrane transport"/>
    <property type="evidence" value="ECO:0007669"/>
    <property type="project" value="InterPro"/>
</dbReference>
<evidence type="ECO:0000256" key="5">
    <source>
        <dbReference type="SAM" id="MobiDB-lite"/>
    </source>
</evidence>
<dbReference type="Proteomes" id="UP000320239">
    <property type="component" value="Unassembled WGS sequence"/>
</dbReference>
<dbReference type="InterPro" id="IPR006685">
    <property type="entry name" value="MscS_channel_2nd"/>
</dbReference>
<protein>
    <submittedName>
        <fullName evidence="8">Small-conductance mechanosensitive channel</fullName>
    </submittedName>
</protein>
<evidence type="ECO:0000256" key="1">
    <source>
        <dbReference type="ARBA" id="ARBA00004370"/>
    </source>
</evidence>
<reference evidence="8 9" key="1">
    <citation type="submission" date="2019-06" db="EMBL/GenBank/DDBJ databases">
        <title>Sequencing the genomes of 1000 actinobacteria strains.</title>
        <authorList>
            <person name="Klenk H.-P."/>
        </authorList>
    </citation>
    <scope>NUCLEOTIDE SEQUENCE [LARGE SCALE GENOMIC DNA]</scope>
    <source>
        <strain evidence="8 9">DSM 43866</strain>
    </source>
</reference>
<sequence>MSSVLTAVLGVAAAAGAAVVLVEAAHWAMLRIGRRSALAADLARTMHRPFLATVTLVAVQQAIRVFGGDFPGRAGVVHALVLFCIAAFAWLVGALLLVLEDMALARWRTDVPDNLRRRRIKTQVVMLRRVTVAGIVILAAGVMLMTFPDIRALGASVLASAGLVSVIAALAAQSTLGNVFAGLQLAFSDAIRVDDVVVVEQEWGRIEEITLTYVAVQIWDDRRLILPTSYFTTKPFQNWTRSSSAVLGTAEIDVDWSTPVEPLRAELRRVCEGSELWDQRVCVLQVTEATGGMVRLRALVSAADAGALWDLRCLVRERLVGWMWEHQRDTLPRMRAELDTTDPVPPVRQTRRAQSPDDARVFSGGDDGEARGAAFGGSDGHGGDPIPAPARR</sequence>
<keyword evidence="9" id="KW-1185">Reference proteome</keyword>
<dbReference type="SUPFAM" id="SSF50182">
    <property type="entry name" value="Sm-like ribonucleoproteins"/>
    <property type="match status" value="1"/>
</dbReference>
<comment type="caution">
    <text evidence="8">The sequence shown here is derived from an EMBL/GenBank/DDBJ whole genome shotgun (WGS) entry which is preliminary data.</text>
</comment>
<dbReference type="PANTHER" id="PTHR30566:SF25">
    <property type="entry name" value="INNER MEMBRANE PROTEIN"/>
    <property type="match status" value="1"/>
</dbReference>
<dbReference type="Gene3D" id="2.30.30.60">
    <property type="match status" value="1"/>
</dbReference>
<evidence type="ECO:0000256" key="4">
    <source>
        <dbReference type="ARBA" id="ARBA00023136"/>
    </source>
</evidence>